<gene>
    <name evidence="1" type="ORF">C7V51_08565</name>
</gene>
<dbReference type="EMBL" id="CP028130">
    <property type="protein sequence ID" value="AZZ55917.1"/>
    <property type="molecule type" value="Genomic_DNA"/>
</dbReference>
<reference evidence="1 2" key="1">
    <citation type="submission" date="2018-03" db="EMBL/GenBank/DDBJ databases">
        <title>Bacteriophage NCPPB3778 and a type I-E CRISPR drive the evolution of the US Biological Select Agent, Rathayibacter toxicus.</title>
        <authorList>
            <person name="Davis E.W.II."/>
            <person name="Tabima J.F."/>
            <person name="Weisberg A.J."/>
            <person name="Dantas Lopes L."/>
            <person name="Wiseman M.S."/>
            <person name="Wiseman M.S."/>
            <person name="Pupko T."/>
            <person name="Belcher M.S."/>
            <person name="Sechler A.J."/>
            <person name="Tancos M.A."/>
            <person name="Schroeder B.K."/>
            <person name="Murray T.D."/>
            <person name="Luster D.G."/>
            <person name="Schneider W.L."/>
            <person name="Rogers E."/>
            <person name="Andreote F.D."/>
            <person name="Grunwald N.J."/>
            <person name="Putnam M.L."/>
            <person name="Chang J.H."/>
        </authorList>
    </citation>
    <scope>NUCLEOTIDE SEQUENCE [LARGE SCALE GENOMIC DNA]</scope>
    <source>
        <strain evidence="1 2">NCCPB 2253</strain>
    </source>
</reference>
<dbReference type="RefSeq" id="WP_104265074.1">
    <property type="nucleotide sequence ID" value="NZ_CP028130.1"/>
</dbReference>
<dbReference type="AlphaFoldDB" id="A0AAD1EMA4"/>
<proteinExistence type="predicted"/>
<evidence type="ECO:0000313" key="2">
    <source>
        <dbReference type="Proteomes" id="UP000283946"/>
    </source>
</evidence>
<accession>A0AAD1EMA4</accession>
<organism evidence="1 2">
    <name type="scientific">Rathayibacter iranicus</name>
    <dbReference type="NCBI Taxonomy" id="59737"/>
    <lineage>
        <taxon>Bacteria</taxon>
        <taxon>Bacillati</taxon>
        <taxon>Actinomycetota</taxon>
        <taxon>Actinomycetes</taxon>
        <taxon>Micrococcales</taxon>
        <taxon>Microbacteriaceae</taxon>
        <taxon>Rathayibacter</taxon>
    </lineage>
</organism>
<evidence type="ECO:0000313" key="1">
    <source>
        <dbReference type="EMBL" id="AZZ55917.1"/>
    </source>
</evidence>
<name>A0AAD1EMA4_9MICO</name>
<dbReference type="Proteomes" id="UP000283946">
    <property type="component" value="Chromosome"/>
</dbReference>
<sequence length="77" mass="9065">MSHSWTPMSMVTRSVWPVEWRVTDRTEDLKWIRLIHYQGRPTFVYVTKDGWVVAGRDRLRDVAGAFPAWKCAVTSRN</sequence>
<dbReference type="KEGG" id="ria:C7V51_08565"/>
<protein>
    <submittedName>
        <fullName evidence="1">Uncharacterized protein</fullName>
    </submittedName>
</protein>